<dbReference type="InterPro" id="IPR010921">
    <property type="entry name" value="Trp_repressor/repl_initiator"/>
</dbReference>
<sequence>MAKVEILTGVERQRRWSTEQKLLILQEAFGVDGTVTDVARRHDVLPQQIYAWRKKFSPPKLNAPEIALFIPVSLIGGSERSGDSSKRSCVRLKCKDVEILLKNGRLLRIAAEIDLEVLSSLVACVEAA</sequence>
<dbReference type="SUPFAM" id="SSF48295">
    <property type="entry name" value="TrpR-like"/>
    <property type="match status" value="1"/>
</dbReference>
<dbReference type="Pfam" id="PF01527">
    <property type="entry name" value="HTH_Tnp_1"/>
    <property type="match status" value="1"/>
</dbReference>
<dbReference type="EMBL" id="JAESVA010000019">
    <property type="protein sequence ID" value="MCB8883976.1"/>
    <property type="molecule type" value="Genomic_DNA"/>
</dbReference>
<dbReference type="PANTHER" id="PTHR37936">
    <property type="entry name" value="TRANSPOSASE INSC FOR INSERTION ELEMENT IS2A-RELATED"/>
    <property type="match status" value="1"/>
</dbReference>
<dbReference type="GO" id="GO:0004803">
    <property type="term" value="F:transposase activity"/>
    <property type="evidence" value="ECO:0007669"/>
    <property type="project" value="InterPro"/>
</dbReference>
<keyword evidence="2" id="KW-1185">Reference proteome</keyword>
<dbReference type="GO" id="GO:0006313">
    <property type="term" value="P:DNA transposition"/>
    <property type="evidence" value="ECO:0007669"/>
    <property type="project" value="InterPro"/>
</dbReference>
<proteinExistence type="predicted"/>
<organism evidence="1 2">
    <name type="scientific">Acidisoma cellulosilyticum</name>
    <dbReference type="NCBI Taxonomy" id="2802395"/>
    <lineage>
        <taxon>Bacteria</taxon>
        <taxon>Pseudomonadati</taxon>
        <taxon>Pseudomonadota</taxon>
        <taxon>Alphaproteobacteria</taxon>
        <taxon>Acetobacterales</taxon>
        <taxon>Acidocellaceae</taxon>
        <taxon>Acidisoma</taxon>
    </lineage>
</organism>
<name>A0A963Z7K3_9PROT</name>
<protein>
    <submittedName>
        <fullName evidence="1">Transposase</fullName>
    </submittedName>
</protein>
<gene>
    <name evidence="1" type="ORF">ACELLULO517_27295</name>
</gene>
<dbReference type="InterPro" id="IPR002514">
    <property type="entry name" value="Transposase_8"/>
</dbReference>
<accession>A0A963Z7K3</accession>
<reference evidence="1 2" key="1">
    <citation type="journal article" date="2021" name="Microorganisms">
        <title>Acidisoma silvae sp. nov. and Acidisomacellulosilytica sp. nov., Two Acidophilic Bacteria Isolated from Decaying Wood, Hydrolyzing Cellulose and Producing Poly-3-hydroxybutyrate.</title>
        <authorList>
            <person name="Mieszkin S."/>
            <person name="Pouder E."/>
            <person name="Uroz S."/>
            <person name="Simon-Colin C."/>
            <person name="Alain K."/>
        </authorList>
    </citation>
    <scope>NUCLEOTIDE SEQUENCE [LARGE SCALE GENOMIC DNA]</scope>
    <source>
        <strain evidence="1 2">HW T5.17</strain>
    </source>
</reference>
<evidence type="ECO:0000313" key="1">
    <source>
        <dbReference type="EMBL" id="MCB8883976.1"/>
    </source>
</evidence>
<comment type="caution">
    <text evidence="1">The sequence shown here is derived from an EMBL/GenBank/DDBJ whole genome shotgun (WGS) entry which is preliminary data.</text>
</comment>
<dbReference type="AlphaFoldDB" id="A0A963Z7K3"/>
<evidence type="ECO:0000313" key="2">
    <source>
        <dbReference type="Proteomes" id="UP000721844"/>
    </source>
</evidence>
<dbReference type="RefSeq" id="WP_227310713.1">
    <property type="nucleotide sequence ID" value="NZ_JAESVA010000019.1"/>
</dbReference>
<dbReference type="PANTHER" id="PTHR37936:SF3">
    <property type="entry name" value="TRANSPOSASE INSC FOR INSERTION ELEMENT IS2A-RELATED"/>
    <property type="match status" value="1"/>
</dbReference>
<dbReference type="GO" id="GO:0043565">
    <property type="term" value="F:sequence-specific DNA binding"/>
    <property type="evidence" value="ECO:0007669"/>
    <property type="project" value="InterPro"/>
</dbReference>
<dbReference type="Proteomes" id="UP000721844">
    <property type="component" value="Unassembled WGS sequence"/>
</dbReference>